<dbReference type="AlphaFoldDB" id="A0A0J9V8V9"/>
<dbReference type="PANTHER" id="PTHR36847">
    <property type="entry name" value="AMIDOLIGASE ENZYME"/>
    <property type="match status" value="1"/>
</dbReference>
<name>A0A0J9V8V9_FUSO4</name>
<evidence type="ECO:0008006" key="3">
    <source>
        <dbReference type="Google" id="ProtNLM"/>
    </source>
</evidence>
<dbReference type="EMBL" id="DS231705">
    <property type="protein sequence ID" value="KNB07573.1"/>
    <property type="molecule type" value="Genomic_DNA"/>
</dbReference>
<proteinExistence type="predicted"/>
<dbReference type="RefSeq" id="XP_018245618.1">
    <property type="nucleotide sequence ID" value="XM_018387719.1"/>
</dbReference>
<protein>
    <recommendedName>
        <fullName evidence="3">Amidoligase enzyme</fullName>
    </recommendedName>
</protein>
<organism evidence="1 2">
    <name type="scientific">Fusarium oxysporum f. sp. lycopersici (strain 4287 / CBS 123668 / FGSC 9935 / NRRL 34936)</name>
    <name type="common">Fusarium vascular wilt of tomato</name>
    <dbReference type="NCBI Taxonomy" id="426428"/>
    <lineage>
        <taxon>Eukaryota</taxon>
        <taxon>Fungi</taxon>
        <taxon>Dikarya</taxon>
        <taxon>Ascomycota</taxon>
        <taxon>Pezizomycotina</taxon>
        <taxon>Sordariomycetes</taxon>
        <taxon>Hypocreomycetidae</taxon>
        <taxon>Hypocreales</taxon>
        <taxon>Nectriaceae</taxon>
        <taxon>Fusarium</taxon>
        <taxon>Fusarium oxysporum species complex</taxon>
    </lineage>
</organism>
<dbReference type="VEuPathDB" id="FungiDB:FOXG_08696"/>
<gene>
    <name evidence="1" type="ORF">FOXG_08696</name>
</gene>
<dbReference type="Proteomes" id="UP000009097">
    <property type="component" value="Unassembled WGS sequence"/>
</dbReference>
<sequence length="415" mass="46757">MTSYQNITFGVELELMTPLPDSYRMWRFISPSAASRFNMADLLAKRTSLPIAAQCCHPPDDRCTICATVPKDNQFSGDCVLQFPEILSCGEIVSERCFIFKTEFLELAHPLSKERMWDGVEITTPVFHSGELDSGLATMNTALTNLRQLDLQISADDSCGMHVHIGVETGMTILLAQKIATLVILLENTLLLRLVAPPRWKSGFSMPICENSSLAMDMDLHKSLEDPTTLNQHVPCMDAMKPGKWNNWYPQHIYKMLYGVWGSTILADLSLRLKKARVHRCGFAMSLRDHNVSVSDRGENLEGSPTTVEFRYSQMTFDHELLRNWTEILARIVVIAQADAEEFKSCVGKIISINGRDDKDVWKGLMMDVLGLGHRVPQWEEQLKRFEKVLTCSVSRVCLLQLAVDLGVQVVVYGI</sequence>
<evidence type="ECO:0000313" key="2">
    <source>
        <dbReference type="Proteomes" id="UP000009097"/>
    </source>
</evidence>
<dbReference type="PANTHER" id="PTHR36847:SF1">
    <property type="entry name" value="AMIDOLIGASE ENZYME"/>
    <property type="match status" value="1"/>
</dbReference>
<dbReference type="GeneID" id="28950319"/>
<evidence type="ECO:0000313" key="1">
    <source>
        <dbReference type="EMBL" id="KNB07573.1"/>
    </source>
</evidence>
<dbReference type="KEGG" id="fox:FOXG_08696"/>
<dbReference type="OrthoDB" id="412402at2759"/>
<accession>A0A0J9V8V9</accession>
<reference evidence="1" key="2">
    <citation type="journal article" date="2010" name="Nature">
        <title>Comparative genomics reveals mobile pathogenicity chromosomes in Fusarium.</title>
        <authorList>
            <person name="Ma L.J."/>
            <person name="van der Does H.C."/>
            <person name="Borkovich K.A."/>
            <person name="Coleman J.J."/>
            <person name="Daboussi M.J."/>
            <person name="Di Pietro A."/>
            <person name="Dufresne M."/>
            <person name="Freitag M."/>
            <person name="Grabherr M."/>
            <person name="Henrissat B."/>
            <person name="Houterman P.M."/>
            <person name="Kang S."/>
            <person name="Shim W.B."/>
            <person name="Woloshuk C."/>
            <person name="Xie X."/>
            <person name="Xu J.R."/>
            <person name="Antoniw J."/>
            <person name="Baker S.E."/>
            <person name="Bluhm B.H."/>
            <person name="Breakspear A."/>
            <person name="Brown D.W."/>
            <person name="Butchko R.A."/>
            <person name="Chapman S."/>
            <person name="Coulson R."/>
            <person name="Coutinho P.M."/>
            <person name="Danchin E.G."/>
            <person name="Diener A."/>
            <person name="Gale L.R."/>
            <person name="Gardiner D.M."/>
            <person name="Goff S."/>
            <person name="Hammond-Kosack K.E."/>
            <person name="Hilburn K."/>
            <person name="Hua-Van A."/>
            <person name="Jonkers W."/>
            <person name="Kazan K."/>
            <person name="Kodira C.D."/>
            <person name="Koehrsen M."/>
            <person name="Kumar L."/>
            <person name="Lee Y.H."/>
            <person name="Li L."/>
            <person name="Manners J.M."/>
            <person name="Miranda-Saavedra D."/>
            <person name="Mukherjee M."/>
            <person name="Park G."/>
            <person name="Park J."/>
            <person name="Park S.Y."/>
            <person name="Proctor R.H."/>
            <person name="Regev A."/>
            <person name="Ruiz-Roldan M.C."/>
            <person name="Sain D."/>
            <person name="Sakthikumar S."/>
            <person name="Sykes S."/>
            <person name="Schwartz D.C."/>
            <person name="Turgeon B.G."/>
            <person name="Wapinski I."/>
            <person name="Yoder O."/>
            <person name="Young S."/>
            <person name="Zeng Q."/>
            <person name="Zhou S."/>
            <person name="Galagan J."/>
            <person name="Cuomo C.A."/>
            <person name="Kistler H.C."/>
            <person name="Rep M."/>
        </authorList>
    </citation>
    <scope>NUCLEOTIDE SEQUENCE [LARGE SCALE GENOMIC DNA]</scope>
    <source>
        <strain evidence="1">4287</strain>
    </source>
</reference>
<reference evidence="1" key="1">
    <citation type="submission" date="2007-04" db="EMBL/GenBank/DDBJ databases">
        <authorList>
            <consortium name="The Broad Institute Genome Sequencing Platform"/>
            <person name="Birren B."/>
            <person name="Lander E."/>
            <person name="Galagan J."/>
            <person name="Nusbaum C."/>
            <person name="Devon K."/>
            <person name="Ma L.-J."/>
            <person name="Jaffe D."/>
            <person name="Butler J."/>
            <person name="Alvarez P."/>
            <person name="Gnerre S."/>
            <person name="Grabherr M."/>
            <person name="Kleber M."/>
            <person name="Mauceli E."/>
            <person name="Brockman W."/>
            <person name="MacCallum I.A."/>
            <person name="Young S."/>
            <person name="LaButti K."/>
            <person name="DeCaprio D."/>
            <person name="Crawford M."/>
            <person name="Koehrsen M."/>
            <person name="Engels R."/>
            <person name="Montgomery P."/>
            <person name="Pearson M."/>
            <person name="Howarth C."/>
            <person name="Larson L."/>
            <person name="White J."/>
            <person name="O'Leary S."/>
            <person name="Kodira C."/>
            <person name="Zeng Q."/>
            <person name="Yandava C."/>
            <person name="Alvarado L."/>
            <person name="Kistler C."/>
            <person name="Shim W.-B."/>
            <person name="Kang S."/>
            <person name="Woloshuk C."/>
        </authorList>
    </citation>
    <scope>NUCLEOTIDE SEQUENCE</scope>
    <source>
        <strain evidence="1">4287</strain>
    </source>
</reference>